<evidence type="ECO:0000313" key="2">
    <source>
        <dbReference type="Proteomes" id="UP000887116"/>
    </source>
</evidence>
<keyword evidence="2" id="KW-1185">Reference proteome</keyword>
<organism evidence="1 2">
    <name type="scientific">Trichonephila clavata</name>
    <name type="common">Joro spider</name>
    <name type="synonym">Nephila clavata</name>
    <dbReference type="NCBI Taxonomy" id="2740835"/>
    <lineage>
        <taxon>Eukaryota</taxon>
        <taxon>Metazoa</taxon>
        <taxon>Ecdysozoa</taxon>
        <taxon>Arthropoda</taxon>
        <taxon>Chelicerata</taxon>
        <taxon>Arachnida</taxon>
        <taxon>Araneae</taxon>
        <taxon>Araneomorphae</taxon>
        <taxon>Entelegynae</taxon>
        <taxon>Araneoidea</taxon>
        <taxon>Nephilidae</taxon>
        <taxon>Trichonephila</taxon>
    </lineage>
</organism>
<protein>
    <recommendedName>
        <fullName evidence="3">SWIM-type domain-containing protein</fullName>
    </recommendedName>
</protein>
<gene>
    <name evidence="1" type="ORF">TNCT_388051</name>
</gene>
<name>A0A8X6HQG6_TRICU</name>
<evidence type="ECO:0000313" key="1">
    <source>
        <dbReference type="EMBL" id="GFR07624.1"/>
    </source>
</evidence>
<proteinExistence type="predicted"/>
<comment type="caution">
    <text evidence="1">The sequence shown here is derived from an EMBL/GenBank/DDBJ whole genome shotgun (WGS) entry which is preliminary data.</text>
</comment>
<dbReference type="AlphaFoldDB" id="A0A8X6HQG6"/>
<evidence type="ECO:0008006" key="3">
    <source>
        <dbReference type="Google" id="ProtNLM"/>
    </source>
</evidence>
<dbReference type="Proteomes" id="UP000887116">
    <property type="component" value="Unassembled WGS sequence"/>
</dbReference>
<sequence>MDTVKLVNISSIVNTKHPWTDIGTVNNSRCTCPAGGAPPFCEIVFAVLYAAQDYAEKSCMLPQQKDCRHVSAQHMQNLTRSSNETFVK</sequence>
<dbReference type="EMBL" id="BMAO01006313">
    <property type="protein sequence ID" value="GFR07624.1"/>
    <property type="molecule type" value="Genomic_DNA"/>
</dbReference>
<accession>A0A8X6HQG6</accession>
<dbReference type="OrthoDB" id="6436398at2759"/>
<reference evidence="1" key="1">
    <citation type="submission" date="2020-07" db="EMBL/GenBank/DDBJ databases">
        <title>Multicomponent nature underlies the extraordinary mechanical properties of spider dragline silk.</title>
        <authorList>
            <person name="Kono N."/>
            <person name="Nakamura H."/>
            <person name="Mori M."/>
            <person name="Yoshida Y."/>
            <person name="Ohtoshi R."/>
            <person name="Malay A.D."/>
            <person name="Moran D.A.P."/>
            <person name="Tomita M."/>
            <person name="Numata K."/>
            <person name="Arakawa K."/>
        </authorList>
    </citation>
    <scope>NUCLEOTIDE SEQUENCE</scope>
</reference>